<dbReference type="Gene3D" id="2.30.30.940">
    <property type="match status" value="1"/>
</dbReference>
<dbReference type="CDD" id="cd17933">
    <property type="entry name" value="DEXSc_RecD-like"/>
    <property type="match status" value="1"/>
</dbReference>
<evidence type="ECO:0000259" key="5">
    <source>
        <dbReference type="Pfam" id="PF14490"/>
    </source>
</evidence>
<comment type="similarity">
    <text evidence="3">Belongs to the RecD family. RecD2 subfamily.</text>
</comment>
<feature type="domain" description="UvrD-like helicase C-terminal" evidence="4">
    <location>
        <begin position="669"/>
        <end position="717"/>
    </location>
</feature>
<keyword evidence="3" id="KW-0238">DNA-binding</keyword>
<dbReference type="RefSeq" id="WP_029509228.1">
    <property type="nucleotide sequence ID" value="NZ_DAITWI010000001.1"/>
</dbReference>
<feature type="domain" description="ATP-dependent RecD2 DNA helicase-like helix-hairpin-helix" evidence="5">
    <location>
        <begin position="155"/>
        <end position="242"/>
    </location>
</feature>
<evidence type="ECO:0000313" key="9">
    <source>
        <dbReference type="Proteomes" id="UP000478636"/>
    </source>
</evidence>
<keyword evidence="1 3" id="KW-0547">Nucleotide-binding</keyword>
<dbReference type="AlphaFoldDB" id="A0A6L7A6I2"/>
<dbReference type="EC" id="5.6.2.3" evidence="3"/>
<sequence>MTFETDQLDKVTGTLQHVIFASSDSYFKILSVQIDDSTLTDWETPEIIVTGTFADVQEGSTYAFFGQVVRHPKYGQQLKVSHYENELPPDENGLIKYFASGQFSGIGQKTAEKIVDHLGLDAVTLILDDVRVLDGIVKPATAQKLARSLQLNLGLERLFQIGNQYGLGADLAGRLYDQYGHEAEEILTTDPYRLVFEFDGVSFKIADAIGQKNGHARTDQRRVQAAVYATMMNVSFQYGHTYLSRAQLLQATGQLLHDQQLQADIDQAIEALIANHILVDDEGRLYAATLYQAERQVAQDLKRLLRAPMPFDITPEAIADAVTTPGHLQLDDTQIAAVKAGLNAQVFLLTGGPGTGKTTIVRTMVATWHKLLQQRAKYADNTQDFLKNYAVKLASPTGRAAKRMTEVTGHEATTIHRLLGISDLDEPEFNAENPIAGGLLIIDEASMLDIELTAKLFAAIPSGMKVIIVGDADQLPSVGPGNVLADFVASQRIAHIELATIYRQGRGSSITTLAQHIKNGQLPEDFMTNQRDRSTFMVGPDQVVTAIEQVVQAAINKGYTADDLQILAPMYKTTAGVHALNTMAQALFNPLKPGQKSLQFGETIFRQGDKVLQLENDSERDIFNGDMGKIIAIRYKKDPGNTENEDSLVVDFDGKELVYPKKQLNQLTLAYATTVHKAQGNEFKLVVMALTTRFGLMLNRNLLYTGLTRAKEALILVGEYAAFNRAAQTPVPLRATWLTQRLQAENAPTVTPVVRPTPPPVTEKYQLTEALIAAQTISPMIGLADVTPYDFMATS</sequence>
<dbReference type="Pfam" id="PF23139">
    <property type="entry name" value="OB_YrrC"/>
    <property type="match status" value="1"/>
</dbReference>
<accession>A0A6L7A6I2</accession>
<evidence type="ECO:0000256" key="2">
    <source>
        <dbReference type="ARBA" id="ARBA00022840"/>
    </source>
</evidence>
<dbReference type="Pfam" id="PF14490">
    <property type="entry name" value="HHH_RecD2"/>
    <property type="match status" value="1"/>
</dbReference>
<dbReference type="GO" id="GO:0006310">
    <property type="term" value="P:DNA recombination"/>
    <property type="evidence" value="ECO:0007669"/>
    <property type="project" value="InterPro"/>
</dbReference>
<evidence type="ECO:0000256" key="1">
    <source>
        <dbReference type="ARBA" id="ARBA00022741"/>
    </source>
</evidence>
<dbReference type="GO" id="GO:0009338">
    <property type="term" value="C:exodeoxyribonuclease V complex"/>
    <property type="evidence" value="ECO:0007669"/>
    <property type="project" value="TreeGrafter"/>
</dbReference>
<dbReference type="InterPro" id="IPR041451">
    <property type="entry name" value="RecD2_SH13"/>
</dbReference>
<keyword evidence="3" id="KW-0413">Isomerase</keyword>
<evidence type="ECO:0000259" key="4">
    <source>
        <dbReference type="Pfam" id="PF13538"/>
    </source>
</evidence>
<dbReference type="GO" id="GO:0005524">
    <property type="term" value="F:ATP binding"/>
    <property type="evidence" value="ECO:0007669"/>
    <property type="project" value="UniProtKB-UniRule"/>
</dbReference>
<gene>
    <name evidence="3" type="primary">recD2</name>
    <name evidence="8" type="ORF">GQS40_04460</name>
</gene>
<organism evidence="8 9">
    <name type="scientific">Leuconostoc lactis</name>
    <dbReference type="NCBI Taxonomy" id="1246"/>
    <lineage>
        <taxon>Bacteria</taxon>
        <taxon>Bacillati</taxon>
        <taxon>Bacillota</taxon>
        <taxon>Bacilli</taxon>
        <taxon>Lactobacillales</taxon>
        <taxon>Lactobacillaceae</taxon>
        <taxon>Leuconostoc</taxon>
    </lineage>
</organism>
<reference evidence="8 9" key="1">
    <citation type="submission" date="2019-12" db="EMBL/GenBank/DDBJ databases">
        <title>Complete genome sequence of Leuconostoc lactis strain AVN1 provides insights into metabolic potential.</title>
        <authorList>
            <person name="Besrour N."/>
            <person name="Najjari A."/>
            <person name="Fhoula I."/>
            <person name="Jaballah S."/>
            <person name="Klibi N."/>
            <person name="Ouzari H.I."/>
        </authorList>
    </citation>
    <scope>NUCLEOTIDE SEQUENCE [LARGE SCALE GENOMIC DNA]</scope>
    <source>
        <strain evidence="8 9">AVN1</strain>
    </source>
</reference>
<dbReference type="GO" id="GO:0016787">
    <property type="term" value="F:hydrolase activity"/>
    <property type="evidence" value="ECO:0007669"/>
    <property type="project" value="UniProtKB-KW"/>
</dbReference>
<dbReference type="InterPro" id="IPR027417">
    <property type="entry name" value="P-loop_NTPase"/>
</dbReference>
<evidence type="ECO:0000259" key="7">
    <source>
        <dbReference type="Pfam" id="PF23139"/>
    </source>
</evidence>
<dbReference type="Pfam" id="PF18335">
    <property type="entry name" value="SH3_13"/>
    <property type="match status" value="1"/>
</dbReference>
<keyword evidence="3 8" id="KW-0347">Helicase</keyword>
<dbReference type="Pfam" id="PF13245">
    <property type="entry name" value="AAA_19"/>
    <property type="match status" value="1"/>
</dbReference>
<dbReference type="InterPro" id="IPR050534">
    <property type="entry name" value="Coronavir_polyprotein_1ab"/>
</dbReference>
<comment type="catalytic activity">
    <reaction evidence="3">
        <text>ATP + H2O = ADP + phosphate + H(+)</text>
        <dbReference type="Rhea" id="RHEA:13065"/>
        <dbReference type="ChEBI" id="CHEBI:15377"/>
        <dbReference type="ChEBI" id="CHEBI:15378"/>
        <dbReference type="ChEBI" id="CHEBI:30616"/>
        <dbReference type="ChEBI" id="CHEBI:43474"/>
        <dbReference type="ChEBI" id="CHEBI:456216"/>
        <dbReference type="EC" id="5.6.2.3"/>
    </reaction>
</comment>
<keyword evidence="2 3" id="KW-0067">ATP-binding</keyword>
<dbReference type="GO" id="GO:0003677">
    <property type="term" value="F:DNA binding"/>
    <property type="evidence" value="ECO:0007669"/>
    <property type="project" value="UniProtKB-UniRule"/>
</dbReference>
<dbReference type="InterPro" id="IPR055446">
    <property type="entry name" value="RecD2_N_OB"/>
</dbReference>
<proteinExistence type="inferred from homology"/>
<dbReference type="InterPro" id="IPR027785">
    <property type="entry name" value="UvrD-like_helicase_C"/>
</dbReference>
<dbReference type="PANTHER" id="PTHR43788">
    <property type="entry name" value="DNA2/NAM7 HELICASE FAMILY MEMBER"/>
    <property type="match status" value="1"/>
</dbReference>
<dbReference type="NCBIfam" id="TIGR01448">
    <property type="entry name" value="recD_rel"/>
    <property type="match status" value="1"/>
</dbReference>
<dbReference type="InterPro" id="IPR006345">
    <property type="entry name" value="RecD2"/>
</dbReference>
<comment type="caution">
    <text evidence="8">The sequence shown here is derived from an EMBL/GenBank/DDBJ whole genome shotgun (WGS) entry which is preliminary data.</text>
</comment>
<dbReference type="EMBL" id="WSZI01000013">
    <property type="protein sequence ID" value="MWN20925.1"/>
    <property type="molecule type" value="Genomic_DNA"/>
</dbReference>
<dbReference type="Proteomes" id="UP000478636">
    <property type="component" value="Unassembled WGS sequence"/>
</dbReference>
<dbReference type="Pfam" id="PF13538">
    <property type="entry name" value="UvrD_C_2"/>
    <property type="match status" value="1"/>
</dbReference>
<evidence type="ECO:0000256" key="3">
    <source>
        <dbReference type="HAMAP-Rule" id="MF_01488"/>
    </source>
</evidence>
<dbReference type="PANTHER" id="PTHR43788:SF6">
    <property type="entry name" value="DNA HELICASE B"/>
    <property type="match status" value="1"/>
</dbReference>
<dbReference type="GO" id="GO:0017116">
    <property type="term" value="F:single-stranded DNA helicase activity"/>
    <property type="evidence" value="ECO:0007669"/>
    <property type="project" value="TreeGrafter"/>
</dbReference>
<feature type="domain" description="ATP-dependent RecD2 DNA helicase OB-fold" evidence="7">
    <location>
        <begin position="10"/>
        <end position="88"/>
    </location>
</feature>
<name>A0A6L7A6I2_LEULA</name>
<dbReference type="SUPFAM" id="SSF52540">
    <property type="entry name" value="P-loop containing nucleoside triphosphate hydrolases"/>
    <property type="match status" value="2"/>
</dbReference>
<protein>
    <recommendedName>
        <fullName evidence="3">ATP-dependent RecD2 DNA helicase</fullName>
        <ecNumber evidence="3">5.6.2.3</ecNumber>
    </recommendedName>
    <alternativeName>
        <fullName evidence="3">DNA 5'-3' helicase subunit RecD2</fullName>
    </alternativeName>
</protein>
<dbReference type="Gene3D" id="3.40.50.300">
    <property type="entry name" value="P-loop containing nucleotide triphosphate hydrolases"/>
    <property type="match status" value="2"/>
</dbReference>
<evidence type="ECO:0000313" key="8">
    <source>
        <dbReference type="EMBL" id="MWN20925.1"/>
    </source>
</evidence>
<dbReference type="Gene3D" id="1.10.10.2220">
    <property type="match status" value="1"/>
</dbReference>
<dbReference type="HAMAP" id="MF_01488">
    <property type="entry name" value="RecD2"/>
    <property type="match status" value="1"/>
</dbReference>
<dbReference type="CDD" id="cd18809">
    <property type="entry name" value="SF1_C_RecD"/>
    <property type="match status" value="1"/>
</dbReference>
<feature type="binding site" evidence="3">
    <location>
        <begin position="354"/>
        <end position="358"/>
    </location>
    <ligand>
        <name>ATP</name>
        <dbReference type="ChEBI" id="CHEBI:30616"/>
    </ligand>
</feature>
<comment type="function">
    <text evidence="3">DNA-dependent ATPase and ATP-dependent 5'-3' DNA helicase. Has no activity on blunt DNA or DNA with 3'-overhangs, requires at least 10 bases of 5'-ssDNA for helicase activity.</text>
</comment>
<evidence type="ECO:0000259" key="6">
    <source>
        <dbReference type="Pfam" id="PF18335"/>
    </source>
</evidence>
<dbReference type="GO" id="GO:0043139">
    <property type="term" value="F:5'-3' DNA helicase activity"/>
    <property type="evidence" value="ECO:0007669"/>
    <property type="project" value="UniProtKB-UniRule"/>
</dbReference>
<dbReference type="InterPro" id="IPR029493">
    <property type="entry name" value="RecD2-like_HHH"/>
</dbReference>
<keyword evidence="3" id="KW-0378">Hydrolase</keyword>
<feature type="domain" description="ATP-dependent RecD2 DNA helicase SH3" evidence="6">
    <location>
        <begin position="580"/>
        <end position="652"/>
    </location>
</feature>